<organism evidence="3 4">
    <name type="scientific">Steinernema glaseri</name>
    <dbReference type="NCBI Taxonomy" id="37863"/>
    <lineage>
        <taxon>Eukaryota</taxon>
        <taxon>Metazoa</taxon>
        <taxon>Ecdysozoa</taxon>
        <taxon>Nematoda</taxon>
        <taxon>Chromadorea</taxon>
        <taxon>Rhabditida</taxon>
        <taxon>Tylenchina</taxon>
        <taxon>Panagrolaimomorpha</taxon>
        <taxon>Strongyloidoidea</taxon>
        <taxon>Steinernematidae</taxon>
        <taxon>Steinernema</taxon>
    </lineage>
</organism>
<keyword evidence="1" id="KW-1133">Transmembrane helix</keyword>
<feature type="chain" id="PRO_5009313911" evidence="2">
    <location>
        <begin position="40"/>
        <end position="308"/>
    </location>
</feature>
<dbReference type="AlphaFoldDB" id="A0A1I7ZTJ5"/>
<keyword evidence="1" id="KW-0812">Transmembrane</keyword>
<feature type="signal peptide" evidence="2">
    <location>
        <begin position="1"/>
        <end position="39"/>
    </location>
</feature>
<reference evidence="4" key="1">
    <citation type="submission" date="2016-11" db="UniProtKB">
        <authorList>
            <consortium name="WormBaseParasite"/>
        </authorList>
    </citation>
    <scope>IDENTIFICATION</scope>
</reference>
<sequence>MQTYIVYRATTPWPLSHFLSVYKMRSFLLVLLFSTLAFGATKQCYSCVSEDLNQWYLTGLPQHATFPTQDPYCDVGTQSRVPLWDTVDCDGPCVTLFLKEKNSLNAKVFAVRGCSDKLGLPPQKHLSDTTNRYCEFDDSVNHPTVQTVSTGTNVVSQSSYVMFYELCAGSNNCNSGVASNTDDYSMSPAERTLTCNPNRKQSNNQSNQCYRDDGNGKVNTACQKTYCLKSEVTVGKTTAIRKSCTNVNPFGVDQYCGDYEFPQAVAGIATFDAKVRTCYCRDKAYCNGTSALTILSAVVIAALAAFLR</sequence>
<keyword evidence="3" id="KW-1185">Reference proteome</keyword>
<keyword evidence="1" id="KW-0472">Membrane</keyword>
<keyword evidence="2" id="KW-0732">Signal</keyword>
<evidence type="ECO:0000313" key="4">
    <source>
        <dbReference type="WBParaSite" id="L893_g29792.t1"/>
    </source>
</evidence>
<evidence type="ECO:0000313" key="3">
    <source>
        <dbReference type="Proteomes" id="UP000095287"/>
    </source>
</evidence>
<dbReference type="WBParaSite" id="L893_g29792.t1">
    <property type="protein sequence ID" value="L893_g29792.t1"/>
    <property type="gene ID" value="L893_g29792"/>
</dbReference>
<evidence type="ECO:0000256" key="1">
    <source>
        <dbReference type="SAM" id="Phobius"/>
    </source>
</evidence>
<evidence type="ECO:0000256" key="2">
    <source>
        <dbReference type="SAM" id="SignalP"/>
    </source>
</evidence>
<feature type="transmembrane region" description="Helical" evidence="1">
    <location>
        <begin position="288"/>
        <end position="307"/>
    </location>
</feature>
<proteinExistence type="predicted"/>
<dbReference type="Proteomes" id="UP000095287">
    <property type="component" value="Unplaced"/>
</dbReference>
<protein>
    <submittedName>
        <fullName evidence="4">Protein sleepless</fullName>
    </submittedName>
</protein>
<accession>A0A1I7ZTJ5</accession>
<name>A0A1I7ZTJ5_9BILA</name>